<dbReference type="SMART" id="SM00481">
    <property type="entry name" value="POLIIIAc"/>
    <property type="match status" value="1"/>
</dbReference>
<dbReference type="AlphaFoldDB" id="A0A7X2MVN3"/>
<dbReference type="CDD" id="cd07438">
    <property type="entry name" value="PHP_HisPPase_AMP"/>
    <property type="match status" value="1"/>
</dbReference>
<name>A0A7X2MVN3_9CLOT</name>
<organism evidence="2 3">
    <name type="scientific">Inconstantimicrobium porci</name>
    <dbReference type="NCBI Taxonomy" id="2652291"/>
    <lineage>
        <taxon>Bacteria</taxon>
        <taxon>Bacillati</taxon>
        <taxon>Bacillota</taxon>
        <taxon>Clostridia</taxon>
        <taxon>Eubacteriales</taxon>
        <taxon>Clostridiaceae</taxon>
        <taxon>Inconstantimicrobium</taxon>
    </lineage>
</organism>
<feature type="domain" description="Polymerase/histidinol phosphatase N-terminal" evidence="1">
    <location>
        <begin position="6"/>
        <end position="71"/>
    </location>
</feature>
<evidence type="ECO:0000313" key="2">
    <source>
        <dbReference type="EMBL" id="MSR89889.1"/>
    </source>
</evidence>
<dbReference type="GO" id="GO:0004534">
    <property type="term" value="F:5'-3' RNA exonuclease activity"/>
    <property type="evidence" value="ECO:0007669"/>
    <property type="project" value="TreeGrafter"/>
</dbReference>
<accession>A0A7X2MVN3</accession>
<dbReference type="Proteomes" id="UP000460287">
    <property type="component" value="Unassembled WGS sequence"/>
</dbReference>
<dbReference type="PANTHER" id="PTHR42924">
    <property type="entry name" value="EXONUCLEASE"/>
    <property type="match status" value="1"/>
</dbReference>
<dbReference type="GO" id="GO:0035312">
    <property type="term" value="F:5'-3' DNA exonuclease activity"/>
    <property type="evidence" value="ECO:0007669"/>
    <property type="project" value="TreeGrafter"/>
</dbReference>
<proteinExistence type="predicted"/>
<dbReference type="InterPro" id="IPR003141">
    <property type="entry name" value="Pol/His_phosphatase_N"/>
</dbReference>
<dbReference type="Gene3D" id="1.10.150.650">
    <property type="match status" value="1"/>
</dbReference>
<dbReference type="RefSeq" id="WP_154529775.1">
    <property type="nucleotide sequence ID" value="NZ_JAQXTV010000075.1"/>
</dbReference>
<evidence type="ECO:0000313" key="3">
    <source>
        <dbReference type="Proteomes" id="UP000460287"/>
    </source>
</evidence>
<dbReference type="Pfam" id="PF02811">
    <property type="entry name" value="PHP"/>
    <property type="match status" value="1"/>
</dbReference>
<protein>
    <submittedName>
        <fullName evidence="2">PHP domain-containing protein</fullName>
    </submittedName>
</protein>
<dbReference type="InterPro" id="IPR004013">
    <property type="entry name" value="PHP_dom"/>
</dbReference>
<comment type="caution">
    <text evidence="2">The sequence shown here is derived from an EMBL/GenBank/DDBJ whole genome shotgun (WGS) entry which is preliminary data.</text>
</comment>
<dbReference type="InterPro" id="IPR016195">
    <property type="entry name" value="Pol/histidinol_Pase-like"/>
</dbReference>
<reference evidence="2 3" key="1">
    <citation type="submission" date="2019-08" db="EMBL/GenBank/DDBJ databases">
        <title>In-depth cultivation of the pig gut microbiome towards novel bacterial diversity and tailored functional studies.</title>
        <authorList>
            <person name="Wylensek D."/>
            <person name="Hitch T.C.A."/>
            <person name="Clavel T."/>
        </authorList>
    </citation>
    <scope>NUCLEOTIDE SEQUENCE [LARGE SCALE GENOMIC DNA]</scope>
    <source>
        <strain evidence="2 3">WCA-383-APC-5B</strain>
    </source>
</reference>
<keyword evidence="3" id="KW-1185">Reference proteome</keyword>
<sequence length="278" mass="31639">MNTTKIDLHCHSNASDGKYSPAEIINRAYKNNVKILALTDHDTIKGLSSALEEAKNKDMIFIPGIELSTFHNNESIHVLGYFKDDSYKNSELASFLSDLNKKRKERAIKIIHNLDTYYNIKLDVDKVLSLANGVVARPHIAKAIIDAGYNYEWDYIFDNFICNNSKAYVPNEKISTEEGIKLLKKYNCVVVLAHPVLIKKSPITDFLSMGFDGFEAYYFQNFKKDTERLSGICNVNNLLCTCGSDFHGIDDNDSKHGDIGDMKMPEKYIDEFLKFYNS</sequence>
<dbReference type="SUPFAM" id="SSF89550">
    <property type="entry name" value="PHP domain-like"/>
    <property type="match status" value="1"/>
</dbReference>
<evidence type="ECO:0000259" key="1">
    <source>
        <dbReference type="SMART" id="SM00481"/>
    </source>
</evidence>
<dbReference type="PANTHER" id="PTHR42924:SF3">
    <property type="entry name" value="POLYMERASE_HISTIDINOL PHOSPHATASE N-TERMINAL DOMAIN-CONTAINING PROTEIN"/>
    <property type="match status" value="1"/>
</dbReference>
<gene>
    <name evidence="2" type="ORF">FYJ33_00300</name>
</gene>
<dbReference type="InterPro" id="IPR052018">
    <property type="entry name" value="PHP_domain"/>
</dbReference>
<dbReference type="Gene3D" id="3.20.20.140">
    <property type="entry name" value="Metal-dependent hydrolases"/>
    <property type="match status" value="1"/>
</dbReference>
<dbReference type="EMBL" id="VULX01000001">
    <property type="protein sequence ID" value="MSR89889.1"/>
    <property type="molecule type" value="Genomic_DNA"/>
</dbReference>